<keyword evidence="3" id="KW-1185">Reference proteome</keyword>
<dbReference type="AlphaFoldDB" id="A0A4U6TDU5"/>
<feature type="region of interest" description="Disordered" evidence="1">
    <location>
        <begin position="118"/>
        <end position="187"/>
    </location>
</feature>
<accession>A0A4U6TDU5</accession>
<protein>
    <submittedName>
        <fullName evidence="2">Uncharacterized protein</fullName>
    </submittedName>
</protein>
<feature type="compositionally biased region" description="Basic residues" evidence="1">
    <location>
        <begin position="144"/>
        <end position="163"/>
    </location>
</feature>
<name>A0A4U6TDU5_SETVI</name>
<evidence type="ECO:0000313" key="2">
    <source>
        <dbReference type="EMBL" id="TKV98782.1"/>
    </source>
</evidence>
<dbReference type="Gramene" id="TKV98782">
    <property type="protein sequence ID" value="TKV98782"/>
    <property type="gene ID" value="SEVIR_9G583300v2"/>
</dbReference>
<dbReference type="Proteomes" id="UP000298652">
    <property type="component" value="Chromosome 9"/>
</dbReference>
<evidence type="ECO:0000256" key="1">
    <source>
        <dbReference type="SAM" id="MobiDB-lite"/>
    </source>
</evidence>
<proteinExistence type="predicted"/>
<dbReference type="EMBL" id="CM016560">
    <property type="protein sequence ID" value="TKV98782.1"/>
    <property type="molecule type" value="Genomic_DNA"/>
</dbReference>
<evidence type="ECO:0000313" key="3">
    <source>
        <dbReference type="Proteomes" id="UP000298652"/>
    </source>
</evidence>
<gene>
    <name evidence="2" type="ORF">SEVIR_9G583300v2</name>
</gene>
<organism evidence="2 3">
    <name type="scientific">Setaria viridis</name>
    <name type="common">Green bristlegrass</name>
    <name type="synonym">Setaria italica subsp. viridis</name>
    <dbReference type="NCBI Taxonomy" id="4556"/>
    <lineage>
        <taxon>Eukaryota</taxon>
        <taxon>Viridiplantae</taxon>
        <taxon>Streptophyta</taxon>
        <taxon>Embryophyta</taxon>
        <taxon>Tracheophyta</taxon>
        <taxon>Spermatophyta</taxon>
        <taxon>Magnoliopsida</taxon>
        <taxon>Liliopsida</taxon>
        <taxon>Poales</taxon>
        <taxon>Poaceae</taxon>
        <taxon>PACMAD clade</taxon>
        <taxon>Panicoideae</taxon>
        <taxon>Panicodae</taxon>
        <taxon>Paniceae</taxon>
        <taxon>Cenchrinae</taxon>
        <taxon>Setaria</taxon>
    </lineage>
</organism>
<sequence>MAMADILSDFGARDPFPEEIESKFGEKVLGNVDTLHQILIPTLSALSLARLLLQPGAEPLSLDDVRGFLLKVVDWRLLLSDEQDDQRQPARLQCVWKVRDEPCSQELIANINAALDGAGHAPDSAAPRGPHDQPAAAGEGRALHALRRWRQPHHQRLHPHRHDRQSQDPRSYPQEESLGMNLDEFYY</sequence>
<reference evidence="2" key="1">
    <citation type="submission" date="2019-03" db="EMBL/GenBank/DDBJ databases">
        <title>WGS assembly of Setaria viridis.</title>
        <authorList>
            <person name="Huang P."/>
            <person name="Jenkins J."/>
            <person name="Grimwood J."/>
            <person name="Barry K."/>
            <person name="Healey A."/>
            <person name="Mamidi S."/>
            <person name="Sreedasyam A."/>
            <person name="Shu S."/>
            <person name="Feldman M."/>
            <person name="Wu J."/>
            <person name="Yu Y."/>
            <person name="Chen C."/>
            <person name="Johnson J."/>
            <person name="Rokhsar D."/>
            <person name="Baxter I."/>
            <person name="Schmutz J."/>
            <person name="Brutnell T."/>
            <person name="Kellogg E."/>
        </authorList>
    </citation>
    <scope>NUCLEOTIDE SEQUENCE [LARGE SCALE GENOMIC DNA]</scope>
</reference>